<reference evidence="2" key="1">
    <citation type="submission" date="2023-10" db="EMBL/GenBank/DDBJ databases">
        <authorList>
            <person name="Chen Y."/>
            <person name="Shah S."/>
            <person name="Dougan E. K."/>
            <person name="Thang M."/>
            <person name="Chan C."/>
        </authorList>
    </citation>
    <scope>NUCLEOTIDE SEQUENCE [LARGE SCALE GENOMIC DNA]</scope>
</reference>
<proteinExistence type="predicted"/>
<accession>A0ABN9T1L2</accession>
<keyword evidence="3" id="KW-1185">Reference proteome</keyword>
<sequence length="283" mass="31112">MKLAEFGRLGMQALGGAWEFVNGQMSAQPSWSRVRGPLGALWLTLHRIGWRLTSATTFESDLGTVLDLNQMAPRDVRDQVVQGVTLWLLARAESHIETHTGEQFWYRGIRHRCQRARGAASSSIAAGSARPHGPCRKDGKVDESAAEAAAFCQERRKMCEKQVIDHCLADHKRALEASQRECAEADKAATGKCVEEAMAKRQEAAQAECEEEKKESCPKECGAKCDTEKLADCLEGLESESDAAEVFCTDFWKLLHSSSQIDPETGNPIVLLDPLAVHNSTVS</sequence>
<keyword evidence="1" id="KW-0175">Coiled coil</keyword>
<comment type="caution">
    <text evidence="2">The sequence shown here is derived from an EMBL/GenBank/DDBJ whole genome shotgun (WGS) entry which is preliminary data.</text>
</comment>
<evidence type="ECO:0000313" key="2">
    <source>
        <dbReference type="EMBL" id="CAK0838840.1"/>
    </source>
</evidence>
<dbReference type="EMBL" id="CAUYUJ010014251">
    <property type="protein sequence ID" value="CAK0838840.1"/>
    <property type="molecule type" value="Genomic_DNA"/>
</dbReference>
<gene>
    <name evidence="2" type="ORF">PCOR1329_LOCUS34695</name>
</gene>
<name>A0ABN9T1L2_9DINO</name>
<evidence type="ECO:0000256" key="1">
    <source>
        <dbReference type="SAM" id="Coils"/>
    </source>
</evidence>
<evidence type="ECO:0008006" key="4">
    <source>
        <dbReference type="Google" id="ProtNLM"/>
    </source>
</evidence>
<evidence type="ECO:0000313" key="3">
    <source>
        <dbReference type="Proteomes" id="UP001189429"/>
    </source>
</evidence>
<dbReference type="Proteomes" id="UP001189429">
    <property type="component" value="Unassembled WGS sequence"/>
</dbReference>
<organism evidence="2 3">
    <name type="scientific">Prorocentrum cordatum</name>
    <dbReference type="NCBI Taxonomy" id="2364126"/>
    <lineage>
        <taxon>Eukaryota</taxon>
        <taxon>Sar</taxon>
        <taxon>Alveolata</taxon>
        <taxon>Dinophyceae</taxon>
        <taxon>Prorocentrales</taxon>
        <taxon>Prorocentraceae</taxon>
        <taxon>Prorocentrum</taxon>
    </lineage>
</organism>
<feature type="coiled-coil region" evidence="1">
    <location>
        <begin position="168"/>
        <end position="215"/>
    </location>
</feature>
<protein>
    <recommendedName>
        <fullName evidence="4">Ubiquinol-cytochrome C reductase hinge domain-containing protein</fullName>
    </recommendedName>
</protein>